<dbReference type="InterPro" id="IPR008861">
    <property type="entry name" value="GpX-like"/>
</dbReference>
<proteinExistence type="predicted"/>
<evidence type="ECO:0000313" key="1">
    <source>
        <dbReference type="EMBL" id="NHN77682.1"/>
    </source>
</evidence>
<dbReference type="EMBL" id="JAAPAP010000006">
    <property type="protein sequence ID" value="NHN77682.1"/>
    <property type="molecule type" value="Genomic_DNA"/>
</dbReference>
<dbReference type="AlphaFoldDB" id="A0AA43Z776"/>
<comment type="caution">
    <text evidence="1">The sequence shown here is derived from an EMBL/GenBank/DDBJ whole genome shotgun (WGS) entry which is preliminary data.</text>
</comment>
<dbReference type="Proteomes" id="UP000736384">
    <property type="component" value="Unassembled WGS sequence"/>
</dbReference>
<gene>
    <name evidence="1" type="ORF">HA520_10360</name>
</gene>
<name>A0AA43Z776_9GAMM</name>
<reference evidence="1" key="1">
    <citation type="submission" date="2020-03" db="EMBL/GenBank/DDBJ databases">
        <title>Genome assembly of Azotobacter chroococcum W5.</title>
        <authorList>
            <person name="Kannepalli A."/>
        </authorList>
    </citation>
    <scope>NUCLEOTIDE SEQUENCE</scope>
    <source>
        <strain evidence="1">W5</strain>
    </source>
</reference>
<protein>
    <submittedName>
        <fullName evidence="1">Phage tail protein</fullName>
    </submittedName>
</protein>
<accession>A0AA43Z776</accession>
<evidence type="ECO:0000313" key="2">
    <source>
        <dbReference type="Proteomes" id="UP000736384"/>
    </source>
</evidence>
<dbReference type="Pfam" id="PF05489">
    <property type="entry name" value="Phage_tail_X"/>
    <property type="match status" value="1"/>
</dbReference>
<sequence length="64" mass="7011">MRTADGDILDTLCHRHYGHLNGTVEAVLDANPGLAEIRQPYSSGVEILLPDLPAVKAETIRLWS</sequence>
<organism evidence="1 2">
    <name type="scientific">Azotobacter chroococcum</name>
    <dbReference type="NCBI Taxonomy" id="353"/>
    <lineage>
        <taxon>Bacteria</taxon>
        <taxon>Pseudomonadati</taxon>
        <taxon>Pseudomonadota</taxon>
        <taxon>Gammaproteobacteria</taxon>
        <taxon>Pseudomonadales</taxon>
        <taxon>Pseudomonadaceae</taxon>
        <taxon>Azotobacter</taxon>
    </lineage>
</organism>